<evidence type="ECO:0000313" key="2">
    <source>
        <dbReference type="Proteomes" id="UP000199245"/>
    </source>
</evidence>
<sequence>MPVITARLDADLSARFETAAAAYGGKSALLRVLLQNVLPDQAAPPRSNEAERGAGKWISLKTSLSAADALRVQAAARREGLTASQWLRATALDRLEGSTSAPAAAGPEGEAADVMSARLVHVGTRLASKEAAALGTAARARGMRPSAWLRSLTAVRLGKGAQYSGQEQVALGRLAAEVSRVGVNLNQAVRLAHEARKMGKPIALDVAVIEAAKAAVTTACATFLEVAKGNIRYWEDGH</sequence>
<reference evidence="1 2" key="1">
    <citation type="submission" date="2016-10" db="EMBL/GenBank/DDBJ databases">
        <authorList>
            <person name="de Groot N.N."/>
        </authorList>
    </citation>
    <scope>NUCLEOTIDE SEQUENCE [LARGE SCALE GENOMIC DNA]</scope>
    <source>
        <strain evidence="1 2">R5</strain>
    </source>
</reference>
<proteinExistence type="predicted"/>
<name>A0A1G7Q9N7_9BRAD</name>
<evidence type="ECO:0008006" key="3">
    <source>
        <dbReference type="Google" id="ProtNLM"/>
    </source>
</evidence>
<protein>
    <recommendedName>
        <fullName evidence="3">Mobilization protein</fullName>
    </recommendedName>
</protein>
<dbReference type="RefSeq" id="WP_092090536.1">
    <property type="nucleotide sequence ID" value="NZ_FMZW01000093.1"/>
</dbReference>
<evidence type="ECO:0000313" key="1">
    <source>
        <dbReference type="EMBL" id="SDF95236.1"/>
    </source>
</evidence>
<accession>A0A1G7Q9N7</accession>
<organism evidence="1 2">
    <name type="scientific">Bradyrhizobium brasilense</name>
    <dbReference type="NCBI Taxonomy" id="1419277"/>
    <lineage>
        <taxon>Bacteria</taxon>
        <taxon>Pseudomonadati</taxon>
        <taxon>Pseudomonadota</taxon>
        <taxon>Alphaproteobacteria</taxon>
        <taxon>Hyphomicrobiales</taxon>
        <taxon>Nitrobacteraceae</taxon>
        <taxon>Bradyrhizobium</taxon>
    </lineage>
</organism>
<dbReference type="AlphaFoldDB" id="A0A1G7Q9N7"/>
<dbReference type="Proteomes" id="UP000199245">
    <property type="component" value="Unassembled WGS sequence"/>
</dbReference>
<gene>
    <name evidence="1" type="ORF">SAMN05216337_109313</name>
</gene>
<dbReference type="EMBL" id="FMZW01000093">
    <property type="protein sequence ID" value="SDF95236.1"/>
    <property type="molecule type" value="Genomic_DNA"/>
</dbReference>